<dbReference type="InterPro" id="IPR016032">
    <property type="entry name" value="Sig_transdc_resp-reg_C-effctor"/>
</dbReference>
<organism evidence="2 3">
    <name type="scientific">Nonomuraea montanisoli</name>
    <dbReference type="NCBI Taxonomy" id="2741721"/>
    <lineage>
        <taxon>Bacteria</taxon>
        <taxon>Bacillati</taxon>
        <taxon>Actinomycetota</taxon>
        <taxon>Actinomycetes</taxon>
        <taxon>Streptosporangiales</taxon>
        <taxon>Streptosporangiaceae</taxon>
        <taxon>Nonomuraea</taxon>
    </lineage>
</organism>
<dbReference type="EMBL" id="JABWGN010000001">
    <property type="protein sequence ID" value="NUW30426.1"/>
    <property type="molecule type" value="Genomic_DNA"/>
</dbReference>
<dbReference type="InterPro" id="IPR002831">
    <property type="entry name" value="Tscrpt_reg_TrmB_N"/>
</dbReference>
<dbReference type="CDD" id="cd06170">
    <property type="entry name" value="LuxR_C_like"/>
    <property type="match status" value="1"/>
</dbReference>
<evidence type="ECO:0000259" key="1">
    <source>
        <dbReference type="SMART" id="SM00421"/>
    </source>
</evidence>
<reference evidence="2 3" key="1">
    <citation type="submission" date="2020-06" db="EMBL/GenBank/DDBJ databases">
        <title>Nonomuraea sp. SMC257, a novel actinomycete isolated from soil.</title>
        <authorList>
            <person name="Chanama M."/>
        </authorList>
    </citation>
    <scope>NUCLEOTIDE SEQUENCE [LARGE SCALE GENOMIC DNA]</scope>
    <source>
        <strain evidence="2 3">SMC257</strain>
    </source>
</reference>
<gene>
    <name evidence="2" type="ORF">HTZ77_03150</name>
</gene>
<dbReference type="GO" id="GO:0003677">
    <property type="term" value="F:DNA binding"/>
    <property type="evidence" value="ECO:0007669"/>
    <property type="project" value="InterPro"/>
</dbReference>
<dbReference type="PANTHER" id="PTHR34293:SF1">
    <property type="entry name" value="HTH-TYPE TRANSCRIPTIONAL REGULATOR TRMBL2"/>
    <property type="match status" value="1"/>
</dbReference>
<dbReference type="Pfam" id="PF01978">
    <property type="entry name" value="TrmB"/>
    <property type="match status" value="1"/>
</dbReference>
<evidence type="ECO:0000313" key="2">
    <source>
        <dbReference type="EMBL" id="NUW30426.1"/>
    </source>
</evidence>
<dbReference type="InterPro" id="IPR036388">
    <property type="entry name" value="WH-like_DNA-bd_sf"/>
</dbReference>
<dbReference type="RefSeq" id="WP_175587858.1">
    <property type="nucleotide sequence ID" value="NZ_JABWGN010000001.1"/>
</dbReference>
<dbReference type="InterPro" id="IPR000792">
    <property type="entry name" value="Tscrpt_reg_LuxR_C"/>
</dbReference>
<accession>A0A7Y6I2S6</accession>
<feature type="domain" description="HTH luxR-type" evidence="1">
    <location>
        <begin position="280"/>
        <end position="329"/>
    </location>
</feature>
<dbReference type="SUPFAM" id="SSF46894">
    <property type="entry name" value="C-terminal effector domain of the bipartite response regulators"/>
    <property type="match status" value="1"/>
</dbReference>
<dbReference type="GO" id="GO:0006355">
    <property type="term" value="P:regulation of DNA-templated transcription"/>
    <property type="evidence" value="ECO:0007669"/>
    <property type="project" value="InterPro"/>
</dbReference>
<keyword evidence="3" id="KW-1185">Reference proteome</keyword>
<dbReference type="InterPro" id="IPR036390">
    <property type="entry name" value="WH_DNA-bd_sf"/>
</dbReference>
<evidence type="ECO:0000313" key="3">
    <source>
        <dbReference type="Proteomes" id="UP000586042"/>
    </source>
</evidence>
<dbReference type="SUPFAM" id="SSF46785">
    <property type="entry name" value="Winged helix' DNA-binding domain"/>
    <property type="match status" value="1"/>
</dbReference>
<proteinExistence type="predicted"/>
<dbReference type="Pfam" id="PF00196">
    <property type="entry name" value="GerE"/>
    <property type="match status" value="1"/>
</dbReference>
<protein>
    <submittedName>
        <fullName evidence="2">Helix-turn-helix domain-containing protein</fullName>
    </submittedName>
</protein>
<dbReference type="PANTHER" id="PTHR34293">
    <property type="entry name" value="HTH-TYPE TRANSCRIPTIONAL REGULATOR TRMBL2"/>
    <property type="match status" value="1"/>
</dbReference>
<comment type="caution">
    <text evidence="2">The sequence shown here is derived from an EMBL/GenBank/DDBJ whole genome shotgun (WGS) entry which is preliminary data.</text>
</comment>
<name>A0A7Y6I2S6_9ACTN</name>
<dbReference type="SMART" id="SM00421">
    <property type="entry name" value="HTH_LUXR"/>
    <property type="match status" value="1"/>
</dbReference>
<dbReference type="Proteomes" id="UP000586042">
    <property type="component" value="Unassembled WGS sequence"/>
</dbReference>
<dbReference type="Gene3D" id="1.10.10.10">
    <property type="entry name" value="Winged helix-like DNA-binding domain superfamily/Winged helix DNA-binding domain"/>
    <property type="match status" value="2"/>
</dbReference>
<sequence length="342" mass="37397">MRNESPDVPDPLAALGLDPAQTALYTAVLRLHRATLAELAEAMGGPRDKVSRQLDDLVRLGVVDEHSGEYLARHPAGALGRLIAERLDRLAEESRRIDSALGSIRGLIRDYDAGRDYQSGPFPVELVSGADVLYESVVGMAVQAPPITVLTAIPDERTMTDFSRKFADPWIDAQQRGLMTVRAVVPVETLALPGVRDGLGRLLETGGEVRTLARVPSWFMTVGDDAAGLPALWGGNLPDHAYNFYLLRTPIVVGMLRSLFEEWWARSLPVPWGRQGDGTVQVLRLAAQGICDESIARHLGVSVRTVRARFADAMTRLGAQSRFHAGVEAARRGWLDHPAEHH</sequence>
<dbReference type="AlphaFoldDB" id="A0A7Y6I2S6"/>
<dbReference type="InterPro" id="IPR051797">
    <property type="entry name" value="TrmB-like"/>
</dbReference>